<dbReference type="AlphaFoldDB" id="A0A9K3GLH1"/>
<feature type="region of interest" description="Disordered" evidence="1">
    <location>
        <begin position="120"/>
        <end position="197"/>
    </location>
</feature>
<feature type="compositionally biased region" description="Basic and acidic residues" evidence="1">
    <location>
        <begin position="47"/>
        <end position="87"/>
    </location>
</feature>
<feature type="compositionally biased region" description="Basic and acidic residues" evidence="1">
    <location>
        <begin position="334"/>
        <end position="349"/>
    </location>
</feature>
<feature type="region of interest" description="Disordered" evidence="1">
    <location>
        <begin position="220"/>
        <end position="287"/>
    </location>
</feature>
<comment type="caution">
    <text evidence="2">The sequence shown here is derived from an EMBL/GenBank/DDBJ whole genome shotgun (WGS) entry which is preliminary data.</text>
</comment>
<feature type="non-terminal residue" evidence="2">
    <location>
        <position position="1"/>
    </location>
</feature>
<evidence type="ECO:0000256" key="1">
    <source>
        <dbReference type="SAM" id="MobiDB-lite"/>
    </source>
</evidence>
<keyword evidence="3" id="KW-1185">Reference proteome</keyword>
<reference evidence="2 3" key="1">
    <citation type="journal article" date="2018" name="PLoS ONE">
        <title>The draft genome of Kipferlia bialata reveals reductive genome evolution in fornicate parasites.</title>
        <authorList>
            <person name="Tanifuji G."/>
            <person name="Takabayashi S."/>
            <person name="Kume K."/>
            <person name="Takagi M."/>
            <person name="Nakayama T."/>
            <person name="Kamikawa R."/>
            <person name="Inagaki Y."/>
            <person name="Hashimoto T."/>
        </authorList>
    </citation>
    <scope>NUCLEOTIDE SEQUENCE [LARGE SCALE GENOMIC DNA]</scope>
    <source>
        <strain evidence="2">NY0173</strain>
    </source>
</reference>
<organism evidence="2 3">
    <name type="scientific">Kipferlia bialata</name>
    <dbReference type="NCBI Taxonomy" id="797122"/>
    <lineage>
        <taxon>Eukaryota</taxon>
        <taxon>Metamonada</taxon>
        <taxon>Carpediemonas-like organisms</taxon>
        <taxon>Kipferlia</taxon>
    </lineage>
</organism>
<proteinExistence type="predicted"/>
<feature type="region of interest" description="Disordered" evidence="1">
    <location>
        <begin position="322"/>
        <end position="349"/>
    </location>
</feature>
<dbReference type="EMBL" id="BDIP01003155">
    <property type="protein sequence ID" value="GIQ87343.1"/>
    <property type="molecule type" value="Genomic_DNA"/>
</dbReference>
<feature type="region of interest" description="Disordered" evidence="1">
    <location>
        <begin position="26"/>
        <end position="99"/>
    </location>
</feature>
<gene>
    <name evidence="2" type="ORF">KIPB_009362</name>
</gene>
<feature type="compositionally biased region" description="Basic and acidic residues" evidence="1">
    <location>
        <begin position="132"/>
        <end position="149"/>
    </location>
</feature>
<feature type="compositionally biased region" description="Basic and acidic residues" evidence="1">
    <location>
        <begin position="177"/>
        <end position="197"/>
    </location>
</feature>
<protein>
    <submittedName>
        <fullName evidence="2">Uncharacterized protein</fullName>
    </submittedName>
</protein>
<sequence>GHSALAAMLDDYLDRFGDTPRHQVSALRSGLLSTPSAKTGTFIGGGRETEREGERERESVSRRSSVDGIDTRREAEREPCRERERTVEGSQQRHLGSDPAIETLISTCAREAAKVVLSQLGPMRSAPQPRVSLDRVGDRVSESVTRQRDSISLAGVRPAPVTKGKTKKGKRTRKTVSKKEGKRKERERERGRERGRARVLDSEIQRVERNLEAVYLQERRKARERENQAPCTVRSRSPSRERHLPLTLPCAPVSQQKSSEGAGPQRSRPRSRSRERSMSRGKSVTAAVSVEEMQSDLRRYESQLAVAYETIRELRSENTNLRNQLKAGNRARATSRERERSCSRERERERDIGQVQTILNEIRQRERERELV</sequence>
<evidence type="ECO:0000313" key="2">
    <source>
        <dbReference type="EMBL" id="GIQ87343.1"/>
    </source>
</evidence>
<accession>A0A9K3GLH1</accession>
<evidence type="ECO:0000313" key="3">
    <source>
        <dbReference type="Proteomes" id="UP000265618"/>
    </source>
</evidence>
<name>A0A9K3GLH1_9EUKA</name>
<feature type="compositionally biased region" description="Basic residues" evidence="1">
    <location>
        <begin position="164"/>
        <end position="176"/>
    </location>
</feature>
<dbReference type="Proteomes" id="UP000265618">
    <property type="component" value="Unassembled WGS sequence"/>
</dbReference>